<dbReference type="SUPFAM" id="SSF53335">
    <property type="entry name" value="S-adenosyl-L-methionine-dependent methyltransferases"/>
    <property type="match status" value="1"/>
</dbReference>
<dbReference type="GO" id="GO:0008168">
    <property type="term" value="F:methyltransferase activity"/>
    <property type="evidence" value="ECO:0007669"/>
    <property type="project" value="UniProtKB-KW"/>
</dbReference>
<proteinExistence type="predicted"/>
<dbReference type="Pfam" id="PF01135">
    <property type="entry name" value="PCMT"/>
    <property type="match status" value="1"/>
</dbReference>
<dbReference type="RefSeq" id="WP_317055384.1">
    <property type="nucleotide sequence ID" value="NZ_CP146606.1"/>
</dbReference>
<keyword evidence="1" id="KW-0489">Methyltransferase</keyword>
<evidence type="ECO:0000313" key="2">
    <source>
        <dbReference type="Proteomes" id="UP001281305"/>
    </source>
</evidence>
<sequence>MAEYEIDGITLHVPGQILNDRIAGKLASGGYEAHEARAVQMRVKPGQRVLELGAGLGYVSSVAARAAGPEQVVSVEANPALLPVIKRNLKTNGFHKLRLMHGAIIGGTDETGDLGFDPKKAFWAGRIADETSDAADVVSVPALPLPALLAEFKSQVIIMDVEGAERFLFDDPWPDHVLTVIMELHPKQYPDAVIKQIVDCMSASGLTYDTGPSRGRILCFRRVRGT</sequence>
<protein>
    <submittedName>
        <fullName evidence="1">FkbM family methyltransferase</fullName>
    </submittedName>
</protein>
<evidence type="ECO:0000313" key="1">
    <source>
        <dbReference type="EMBL" id="WYK18701.1"/>
    </source>
</evidence>
<dbReference type="NCBIfam" id="TIGR01444">
    <property type="entry name" value="fkbM_fam"/>
    <property type="match status" value="1"/>
</dbReference>
<keyword evidence="2" id="KW-1185">Reference proteome</keyword>
<name>A0ABZ2TGE7_9RHOB</name>
<dbReference type="CDD" id="cd02440">
    <property type="entry name" value="AdoMet_MTases"/>
    <property type="match status" value="1"/>
</dbReference>
<dbReference type="GO" id="GO:0032259">
    <property type="term" value="P:methylation"/>
    <property type="evidence" value="ECO:0007669"/>
    <property type="project" value="UniProtKB-KW"/>
</dbReference>
<organism evidence="1 2">
    <name type="scientific">Roseovarius rhodophyticola</name>
    <dbReference type="NCBI Taxonomy" id="3080827"/>
    <lineage>
        <taxon>Bacteria</taxon>
        <taxon>Pseudomonadati</taxon>
        <taxon>Pseudomonadota</taxon>
        <taxon>Alphaproteobacteria</taxon>
        <taxon>Rhodobacterales</taxon>
        <taxon>Roseobacteraceae</taxon>
        <taxon>Roseovarius</taxon>
    </lineage>
</organism>
<dbReference type="InterPro" id="IPR006342">
    <property type="entry name" value="FkbM_mtfrase"/>
</dbReference>
<dbReference type="Gene3D" id="3.40.50.150">
    <property type="entry name" value="Vaccinia Virus protein VP39"/>
    <property type="match status" value="1"/>
</dbReference>
<gene>
    <name evidence="1" type="ORF">RZS32_002095</name>
</gene>
<reference evidence="1 2" key="1">
    <citation type="submission" date="2024-02" db="EMBL/GenBank/DDBJ databases">
        <title>Roseovarius strain W115 nov., isolated from a marine algae.</title>
        <authorList>
            <person name="Lee M.W."/>
            <person name="Lee J.K."/>
            <person name="Kim J.M."/>
            <person name="Choi D.G."/>
            <person name="Baek J.H."/>
            <person name="Bayburt H."/>
            <person name="Jung J.J."/>
            <person name="Han D.M."/>
            <person name="Jeon C.O."/>
        </authorList>
    </citation>
    <scope>NUCLEOTIDE SEQUENCE [LARGE SCALE GENOMIC DNA]</scope>
    <source>
        <strain evidence="1 2">W115</strain>
    </source>
</reference>
<keyword evidence="1" id="KW-0808">Transferase</keyword>
<dbReference type="InterPro" id="IPR029063">
    <property type="entry name" value="SAM-dependent_MTases_sf"/>
</dbReference>
<dbReference type="EMBL" id="CP146606">
    <property type="protein sequence ID" value="WYK18701.1"/>
    <property type="molecule type" value="Genomic_DNA"/>
</dbReference>
<accession>A0ABZ2TGE7</accession>
<dbReference type="Proteomes" id="UP001281305">
    <property type="component" value="Chromosome"/>
</dbReference>